<proteinExistence type="predicted"/>
<organism evidence="2 3">
    <name type="scientific">Chitinophaga fulva</name>
    <dbReference type="NCBI Taxonomy" id="2728842"/>
    <lineage>
        <taxon>Bacteria</taxon>
        <taxon>Pseudomonadati</taxon>
        <taxon>Bacteroidota</taxon>
        <taxon>Chitinophagia</taxon>
        <taxon>Chitinophagales</taxon>
        <taxon>Chitinophagaceae</taxon>
        <taxon>Chitinophaga</taxon>
    </lineage>
</organism>
<name>A0A848GPK6_9BACT</name>
<accession>A0A848GPK6</accession>
<gene>
    <name evidence="2" type="ORF">HHL17_24730</name>
</gene>
<sequence>MQYKNRVAKIHAKGTLNTYVPWLNLSGAWLEKAGFDVGDNIAIAVRKNAIKITVALKAPKQQEHDEYFEPQWD</sequence>
<keyword evidence="3" id="KW-1185">Reference proteome</keyword>
<comment type="caution">
    <text evidence="2">The sequence shown here is derived from an EMBL/GenBank/DDBJ whole genome shotgun (WGS) entry which is preliminary data.</text>
</comment>
<dbReference type="GO" id="GO:0005737">
    <property type="term" value="C:cytoplasm"/>
    <property type="evidence" value="ECO:0007669"/>
    <property type="project" value="InterPro"/>
</dbReference>
<feature type="domain" description="Toxin SymE-like" evidence="1">
    <location>
        <begin position="5"/>
        <end position="53"/>
    </location>
</feature>
<evidence type="ECO:0000259" key="1">
    <source>
        <dbReference type="Pfam" id="PF08845"/>
    </source>
</evidence>
<dbReference type="GO" id="GO:0016788">
    <property type="term" value="F:hydrolase activity, acting on ester bonds"/>
    <property type="evidence" value="ECO:0007669"/>
    <property type="project" value="InterPro"/>
</dbReference>
<evidence type="ECO:0000313" key="2">
    <source>
        <dbReference type="EMBL" id="NML40426.1"/>
    </source>
</evidence>
<dbReference type="Proteomes" id="UP000583266">
    <property type="component" value="Unassembled WGS sequence"/>
</dbReference>
<evidence type="ECO:0000313" key="3">
    <source>
        <dbReference type="Proteomes" id="UP000583266"/>
    </source>
</evidence>
<dbReference type="GO" id="GO:0003723">
    <property type="term" value="F:RNA binding"/>
    <property type="evidence" value="ECO:0007669"/>
    <property type="project" value="InterPro"/>
</dbReference>
<protein>
    <submittedName>
        <fullName evidence="2">Type I toxin-antitoxin system SymE family toxin</fullName>
    </submittedName>
</protein>
<dbReference type="AlphaFoldDB" id="A0A848GPK6"/>
<reference evidence="2 3" key="1">
    <citation type="submission" date="2020-04" db="EMBL/GenBank/DDBJ databases">
        <title>Chitinophaga sp. G-6-1-13 sp. nov., isolated from soil.</title>
        <authorList>
            <person name="Dahal R.H."/>
            <person name="Chaudhary D.K."/>
        </authorList>
    </citation>
    <scope>NUCLEOTIDE SEQUENCE [LARGE SCALE GENOMIC DNA]</scope>
    <source>
        <strain evidence="2 3">G-6-1-13</strain>
    </source>
</reference>
<dbReference type="Pfam" id="PF08845">
    <property type="entry name" value="SymE_toxin"/>
    <property type="match status" value="1"/>
</dbReference>
<dbReference type="GO" id="GO:0016070">
    <property type="term" value="P:RNA metabolic process"/>
    <property type="evidence" value="ECO:0007669"/>
    <property type="project" value="InterPro"/>
</dbReference>
<dbReference type="RefSeq" id="WP_169227527.1">
    <property type="nucleotide sequence ID" value="NZ_JABBGC010000003.1"/>
</dbReference>
<dbReference type="InterPro" id="IPR014944">
    <property type="entry name" value="Toxin_SymE-like"/>
</dbReference>
<dbReference type="EMBL" id="JABBGC010000003">
    <property type="protein sequence ID" value="NML40426.1"/>
    <property type="molecule type" value="Genomic_DNA"/>
</dbReference>